<dbReference type="InterPro" id="IPR050270">
    <property type="entry name" value="DegV_domain_contain"/>
</dbReference>
<reference evidence="2" key="3">
    <citation type="journal article" date="2019" name="Vet. Microbiol.">
        <title>Mutations associated with change of susceptibility to lincosamides and/or macrolides in field and laboratory-derived Mycoplasma californicum strains in Japan, and development of a rapid detection method for these mutations.</title>
        <authorList>
            <person name="Hata E."/>
            <person name="Nagai K."/>
            <person name="Murakami K."/>
        </authorList>
    </citation>
    <scope>NUCLEOTIDE SEQUENCE</scope>
    <source>
        <strain evidence="2">HAZ160_1</strain>
    </source>
</reference>
<gene>
    <name evidence="2" type="primary">degV</name>
    <name evidence="2" type="ORF">MCAL160_0138</name>
</gene>
<dbReference type="AlphaFoldDB" id="A0AAT9F7K6"/>
<keyword evidence="1" id="KW-0446">Lipid-binding</keyword>
<dbReference type="Pfam" id="PF02645">
    <property type="entry name" value="DegV"/>
    <property type="match status" value="1"/>
</dbReference>
<reference evidence="2" key="1">
    <citation type="journal article" date="2014" name="Appl. Environ. Microbiol.">
        <title>Molecular Epidemiology of Cases of Mycoplasma californicum Infection in Japan.</title>
        <authorList>
            <person name="Hata E."/>
            <person name="Suzuki K."/>
            <person name="Hanyu H."/>
            <person name="Itoh M."/>
            <person name="Higuchi H."/>
            <person name="Kobayashi H."/>
        </authorList>
    </citation>
    <scope>NUCLEOTIDE SEQUENCE</scope>
    <source>
        <strain evidence="2">HAZ160_1</strain>
    </source>
</reference>
<evidence type="ECO:0000256" key="1">
    <source>
        <dbReference type="ARBA" id="ARBA00023121"/>
    </source>
</evidence>
<dbReference type="EMBL" id="AP013353">
    <property type="protein sequence ID" value="BAP00859.1"/>
    <property type="molecule type" value="Genomic_DNA"/>
</dbReference>
<dbReference type="InterPro" id="IPR043168">
    <property type="entry name" value="DegV_C"/>
</dbReference>
<organism evidence="2">
    <name type="scientific">Mycoplasmopsis californica HAZ160_1</name>
    <dbReference type="NCBI Taxonomy" id="1397850"/>
    <lineage>
        <taxon>Bacteria</taxon>
        <taxon>Bacillati</taxon>
        <taxon>Mycoplasmatota</taxon>
        <taxon>Mycoplasmoidales</taxon>
        <taxon>Metamycoplasmataceae</taxon>
        <taxon>Mycoplasmopsis</taxon>
    </lineage>
</organism>
<accession>A0AAT9F7K6</accession>
<sequence length="318" mass="36065">MISKKSCKMTIFYERYSFIIRIMKYAIVVDSSSALTQEQARKLNWHYLPLHIVINGKEYRDGIDVNSLNLFEFYGKKEDGKTSAVNLGLAEELFTKLSKEFDKVLVYPISKNLSGGCASLTALAKDFENIRVVQSIQVLQMIILDLVWFEHQMSIDSSKFEEYVVQMEKGVGRKYATLIPKYNDYLVKGGRLHPTAAAAAKMFKIVPKICWEDGFLKKEGIGRNFLKTSLKAVEDKAQILPIDNNKKLITMALHSMSDEQELMPFCAKITEILGVEPIIDLIAPVVSIHTGPEALAVLAFEVEPEIQQKFKDLFKLVK</sequence>
<dbReference type="SUPFAM" id="SSF82549">
    <property type="entry name" value="DAK1/DegV-like"/>
    <property type="match status" value="1"/>
</dbReference>
<proteinExistence type="predicted"/>
<dbReference type="PANTHER" id="PTHR33434:SF2">
    <property type="entry name" value="FATTY ACID-BINDING PROTEIN TM_1468"/>
    <property type="match status" value="1"/>
</dbReference>
<dbReference type="Gene3D" id="3.30.1180.10">
    <property type="match status" value="1"/>
</dbReference>
<reference evidence="2" key="4">
    <citation type="submission" date="2024-06" db="EMBL/GenBank/DDBJ databases">
        <authorList>
            <consortium name="Mycoplasma californicum genome sequencing consortium"/>
            <person name="Hata E."/>
            <person name="Tanaka K."/>
            <person name="Tamamura Y."/>
        </authorList>
    </citation>
    <scope>NUCLEOTIDE SEQUENCE</scope>
    <source>
        <strain evidence="2">HAZ160_1</strain>
    </source>
</reference>
<dbReference type="NCBIfam" id="TIGR00762">
    <property type="entry name" value="DegV"/>
    <property type="match status" value="1"/>
</dbReference>
<dbReference type="Gene3D" id="3.40.50.10170">
    <property type="match status" value="1"/>
</dbReference>
<dbReference type="InterPro" id="IPR003797">
    <property type="entry name" value="DegV"/>
</dbReference>
<dbReference type="PROSITE" id="PS51482">
    <property type="entry name" value="DEGV"/>
    <property type="match status" value="1"/>
</dbReference>
<evidence type="ECO:0000313" key="2">
    <source>
        <dbReference type="EMBL" id="BAP00859.1"/>
    </source>
</evidence>
<evidence type="ECO:0008006" key="3">
    <source>
        <dbReference type="Google" id="ProtNLM"/>
    </source>
</evidence>
<protein>
    <recommendedName>
        <fullName evidence="3">DegV family protein</fullName>
    </recommendedName>
</protein>
<dbReference type="GO" id="GO:0008289">
    <property type="term" value="F:lipid binding"/>
    <property type="evidence" value="ECO:0007669"/>
    <property type="project" value="UniProtKB-KW"/>
</dbReference>
<dbReference type="KEGG" id="mcm:MCAL160_0138"/>
<dbReference type="PANTHER" id="PTHR33434">
    <property type="entry name" value="DEGV DOMAIN-CONTAINING PROTEIN DR_1986-RELATED"/>
    <property type="match status" value="1"/>
</dbReference>
<name>A0AAT9F7K6_9BACT</name>
<reference evidence="2" key="2">
    <citation type="journal article" date="2014" name="Genome Announc.">
        <title>Complete Genome Sequence of Mycoplasma californicum Strain HAZ160_1 from Bovine Mastitic Milk in Japan.</title>
        <authorList>
            <person name="Hata E."/>
            <person name="Murakami K."/>
        </authorList>
    </citation>
    <scope>NUCLEOTIDE SEQUENCE</scope>
    <source>
        <strain evidence="2">HAZ160_1</strain>
    </source>
</reference>